<dbReference type="Proteomes" id="UP000054770">
    <property type="component" value="Unassembled WGS sequence"/>
</dbReference>
<reference evidence="2" key="1">
    <citation type="submission" date="2016-01" db="EMBL/GenBank/DDBJ databases">
        <authorList>
            <person name="Peeters C."/>
        </authorList>
    </citation>
    <scope>NUCLEOTIDE SEQUENCE [LARGE SCALE GENOMIC DNA]</scope>
    <source>
        <strain evidence="2">LMG 22940</strain>
    </source>
</reference>
<dbReference type="InterPro" id="IPR021851">
    <property type="entry name" value="DUF3455"/>
</dbReference>
<dbReference type="PANTHER" id="PTHR35567">
    <property type="entry name" value="MALATE DEHYDROGENASE (AFU_ORTHOLOGUE AFUA_2G13800)"/>
    <property type="match status" value="1"/>
</dbReference>
<dbReference type="AlphaFoldDB" id="A0A158L1U3"/>
<feature type="signal peptide" evidence="1">
    <location>
        <begin position="1"/>
        <end position="29"/>
    </location>
</feature>
<dbReference type="RefSeq" id="WP_087649903.1">
    <property type="nucleotide sequence ID" value="NZ_FCON02000245.1"/>
</dbReference>
<gene>
    <name evidence="2" type="ORF">AWB68_08155</name>
</gene>
<name>A0A158L1U3_9BURK</name>
<evidence type="ECO:0008006" key="4">
    <source>
        <dbReference type="Google" id="ProtNLM"/>
    </source>
</evidence>
<accession>A0A158L1U3</accession>
<organism evidence="2 3">
    <name type="scientific">Caballeronia choica</name>
    <dbReference type="NCBI Taxonomy" id="326476"/>
    <lineage>
        <taxon>Bacteria</taxon>
        <taxon>Pseudomonadati</taxon>
        <taxon>Pseudomonadota</taxon>
        <taxon>Betaproteobacteria</taxon>
        <taxon>Burkholderiales</taxon>
        <taxon>Burkholderiaceae</taxon>
        <taxon>Caballeronia</taxon>
    </lineage>
</organism>
<keyword evidence="3" id="KW-1185">Reference proteome</keyword>
<proteinExistence type="predicted"/>
<dbReference type="Pfam" id="PF11937">
    <property type="entry name" value="DUF3455"/>
    <property type="match status" value="1"/>
</dbReference>
<protein>
    <recommendedName>
        <fullName evidence="4">Lipoprotein</fullName>
    </recommendedName>
</protein>
<dbReference type="PANTHER" id="PTHR35567:SF1">
    <property type="entry name" value="CONSERVED FUNGAL PROTEIN (AFU_ORTHOLOGUE AFUA_1G14230)"/>
    <property type="match status" value="1"/>
</dbReference>
<dbReference type="EMBL" id="FCON02000245">
    <property type="protein sequence ID" value="SAL86800.1"/>
    <property type="molecule type" value="Genomic_DNA"/>
</dbReference>
<evidence type="ECO:0000256" key="1">
    <source>
        <dbReference type="SAM" id="SignalP"/>
    </source>
</evidence>
<dbReference type="PROSITE" id="PS51257">
    <property type="entry name" value="PROKAR_LIPOPROTEIN"/>
    <property type="match status" value="1"/>
</dbReference>
<feature type="chain" id="PRO_5011116102" description="Lipoprotein" evidence="1">
    <location>
        <begin position="30"/>
        <end position="176"/>
    </location>
</feature>
<dbReference type="OrthoDB" id="193535at2"/>
<comment type="caution">
    <text evidence="2">The sequence shown here is derived from an EMBL/GenBank/DDBJ whole genome shotgun (WGS) entry which is preliminary data.</text>
</comment>
<evidence type="ECO:0000313" key="2">
    <source>
        <dbReference type="EMBL" id="SAL86800.1"/>
    </source>
</evidence>
<sequence length="176" mass="18542">MSRAHDKTRRASPLALVLGLLLASCATTSQRPAPPSLQPADAQQTIASLSATGVQVYVCKRDQNSQLAWALKGPQADLYDSSHKLVVKHYAGPTWEATDGSKITGKVLQQAANTAEAGSIALLLLQATSTGGPGLLASVRYVQRLKTQGGAAPAEPCTQEGQESRVPYRANYVFLG</sequence>
<evidence type="ECO:0000313" key="3">
    <source>
        <dbReference type="Proteomes" id="UP000054770"/>
    </source>
</evidence>
<keyword evidence="1" id="KW-0732">Signal</keyword>